<sequence length="357" mass="38089">VSPVVHVAIEPRAVRNVLLSLGIGSAGGYMFYRWHMPLPWMLGSMIFVSAAALMGAPVRRYMPLRNIMIIVLGILVGSFFTAEVFKQLVAWSGAALIMLGYVAVTTVISLAVFRRIAFMDRTTAYFSSTPGGLGVMVIAGEQAGGDTQQIPIAHATRVFLVVLCVPLYFVFAGDIDPGAVRPVPGSVTGYPDHRETLILLVCGLSGYLIAARIGLAFSQFLAPLILAGFAYALGWVQTPLPAPVITVAQIVIGSAIGTQFRGMRLVRMFRPAIAACIATAIMLVIAAALARITAPWVGIEEQTLLLALAPGGLAEMSLIAISMNADLAFIATMHILRITLISGAGPAFFQYVRKRSR</sequence>
<dbReference type="GO" id="GO:0010468">
    <property type="term" value="P:regulation of gene expression"/>
    <property type="evidence" value="ECO:0007669"/>
    <property type="project" value="InterPro"/>
</dbReference>
<dbReference type="PANTHER" id="PTHR38457">
    <property type="entry name" value="REGULATOR ABRB-RELATED"/>
    <property type="match status" value="1"/>
</dbReference>
<dbReference type="EMBL" id="UINC01005401">
    <property type="protein sequence ID" value="SVA21093.1"/>
    <property type="molecule type" value="Genomic_DNA"/>
</dbReference>
<dbReference type="GO" id="GO:0016020">
    <property type="term" value="C:membrane"/>
    <property type="evidence" value="ECO:0007669"/>
    <property type="project" value="InterPro"/>
</dbReference>
<feature type="transmembrane region" description="Helical" evidence="1">
    <location>
        <begin position="242"/>
        <end position="260"/>
    </location>
</feature>
<reference evidence="2" key="1">
    <citation type="submission" date="2018-05" db="EMBL/GenBank/DDBJ databases">
        <authorList>
            <person name="Lanie J.A."/>
            <person name="Ng W.-L."/>
            <person name="Kazmierczak K.M."/>
            <person name="Andrzejewski T.M."/>
            <person name="Davidsen T.M."/>
            <person name="Wayne K.J."/>
            <person name="Tettelin H."/>
            <person name="Glass J.I."/>
            <person name="Rusch D."/>
            <person name="Podicherti R."/>
            <person name="Tsui H.-C.T."/>
            <person name="Winkler M.E."/>
        </authorList>
    </citation>
    <scope>NUCLEOTIDE SEQUENCE</scope>
</reference>
<keyword evidence="1" id="KW-1133">Transmembrane helix</keyword>
<feature type="transmembrane region" description="Helical" evidence="1">
    <location>
        <begin position="63"/>
        <end position="82"/>
    </location>
</feature>
<feature type="transmembrane region" description="Helical" evidence="1">
    <location>
        <begin position="335"/>
        <end position="352"/>
    </location>
</feature>
<feature type="transmembrane region" description="Helical" evidence="1">
    <location>
        <begin position="272"/>
        <end position="292"/>
    </location>
</feature>
<gene>
    <name evidence="2" type="ORF">METZ01_LOCUS73947</name>
</gene>
<dbReference type="InterPro" id="IPR017516">
    <property type="entry name" value="AbrB_dup"/>
</dbReference>
<keyword evidence="1" id="KW-0472">Membrane</keyword>
<feature type="transmembrane region" description="Helical" evidence="1">
    <location>
        <begin position="195"/>
        <end position="213"/>
    </location>
</feature>
<dbReference type="PANTHER" id="PTHR38457:SF1">
    <property type="entry name" value="REGULATOR ABRB-RELATED"/>
    <property type="match status" value="1"/>
</dbReference>
<keyword evidence="1" id="KW-0812">Transmembrane</keyword>
<evidence type="ECO:0000256" key="1">
    <source>
        <dbReference type="SAM" id="Phobius"/>
    </source>
</evidence>
<feature type="transmembrane region" description="Helical" evidence="1">
    <location>
        <begin position="13"/>
        <end position="32"/>
    </location>
</feature>
<dbReference type="InterPro" id="IPR007820">
    <property type="entry name" value="AbrB_fam"/>
</dbReference>
<dbReference type="NCBIfam" id="TIGR03082">
    <property type="entry name" value="Gneg_AbrB_dup"/>
    <property type="match status" value="2"/>
</dbReference>
<feature type="transmembrane region" description="Helical" evidence="1">
    <location>
        <begin position="38"/>
        <end position="56"/>
    </location>
</feature>
<accession>A0A381U3Q0</accession>
<evidence type="ECO:0008006" key="3">
    <source>
        <dbReference type="Google" id="ProtNLM"/>
    </source>
</evidence>
<evidence type="ECO:0000313" key="2">
    <source>
        <dbReference type="EMBL" id="SVA21093.1"/>
    </source>
</evidence>
<dbReference type="Pfam" id="PF05145">
    <property type="entry name" value="AbrB"/>
    <property type="match status" value="1"/>
</dbReference>
<proteinExistence type="predicted"/>
<feature type="transmembrane region" description="Helical" evidence="1">
    <location>
        <begin position="158"/>
        <end position="175"/>
    </location>
</feature>
<dbReference type="PIRSF" id="PIRSF038991">
    <property type="entry name" value="Protein_AbrB"/>
    <property type="match status" value="1"/>
</dbReference>
<name>A0A381U3Q0_9ZZZZ</name>
<feature type="transmembrane region" description="Helical" evidence="1">
    <location>
        <begin position="88"/>
        <end position="113"/>
    </location>
</feature>
<feature type="non-terminal residue" evidence="2">
    <location>
        <position position="1"/>
    </location>
</feature>
<protein>
    <recommendedName>
        <fullName evidence="3">AbrB family transcriptional regulator</fullName>
    </recommendedName>
</protein>
<dbReference type="AlphaFoldDB" id="A0A381U3Q0"/>
<organism evidence="2">
    <name type="scientific">marine metagenome</name>
    <dbReference type="NCBI Taxonomy" id="408172"/>
    <lineage>
        <taxon>unclassified sequences</taxon>
        <taxon>metagenomes</taxon>
        <taxon>ecological metagenomes</taxon>
    </lineage>
</organism>